<reference evidence="10 11" key="1">
    <citation type="journal article" date="2018" name="Nat. Ecol. Evol.">
        <title>Genomic signatures of mitonuclear coevolution across populations of Tigriopus californicus.</title>
        <authorList>
            <person name="Barreto F.S."/>
            <person name="Watson E.T."/>
            <person name="Lima T.G."/>
            <person name="Willett C.S."/>
            <person name="Edmands S."/>
            <person name="Li W."/>
            <person name="Burton R.S."/>
        </authorList>
    </citation>
    <scope>NUCLEOTIDE SEQUENCE [LARGE SCALE GENOMIC DNA]</scope>
    <source>
        <strain evidence="10 11">San Diego</strain>
    </source>
</reference>
<evidence type="ECO:0000256" key="8">
    <source>
        <dbReference type="ARBA" id="ARBA00023242"/>
    </source>
</evidence>
<dbReference type="PROSITE" id="PS50235">
    <property type="entry name" value="USP_3"/>
    <property type="match status" value="1"/>
</dbReference>
<dbReference type="InterPro" id="IPR036397">
    <property type="entry name" value="RNaseH_sf"/>
</dbReference>
<dbReference type="InterPro" id="IPR038765">
    <property type="entry name" value="Papain-like_cys_pep_sf"/>
</dbReference>
<dbReference type="InterPro" id="IPR050785">
    <property type="entry name" value="PAN2-PAN3_catalytic_subunit"/>
</dbReference>
<comment type="caution">
    <text evidence="10">The sequence shown here is derived from an EMBL/GenBank/DDBJ whole genome shotgun (WGS) entry which is preliminary data.</text>
</comment>
<dbReference type="OrthoDB" id="16516at2759"/>
<dbReference type="SUPFAM" id="SSF54001">
    <property type="entry name" value="Cysteine proteinases"/>
    <property type="match status" value="1"/>
</dbReference>
<organism evidence="10 11">
    <name type="scientific">Tigriopus californicus</name>
    <name type="common">Marine copepod</name>
    <dbReference type="NCBI Taxonomy" id="6832"/>
    <lineage>
        <taxon>Eukaryota</taxon>
        <taxon>Metazoa</taxon>
        <taxon>Ecdysozoa</taxon>
        <taxon>Arthropoda</taxon>
        <taxon>Crustacea</taxon>
        <taxon>Multicrustacea</taxon>
        <taxon>Hexanauplia</taxon>
        <taxon>Copepoda</taxon>
        <taxon>Harpacticoida</taxon>
        <taxon>Harpacticidae</taxon>
        <taxon>Tigriopus</taxon>
    </lineage>
</organism>
<name>A0A553PT00_TIGCA</name>
<evidence type="ECO:0000259" key="9">
    <source>
        <dbReference type="PROSITE" id="PS50235"/>
    </source>
</evidence>
<feature type="domain" description="USP" evidence="9">
    <location>
        <begin position="133"/>
        <end position="484"/>
    </location>
</feature>
<evidence type="ECO:0000256" key="4">
    <source>
        <dbReference type="ARBA" id="ARBA00022722"/>
    </source>
</evidence>
<keyword evidence="2" id="KW-0963">Cytoplasm</keyword>
<keyword evidence="5" id="KW-0479">Metal-binding</keyword>
<dbReference type="GO" id="GO:0006397">
    <property type="term" value="P:mRNA processing"/>
    <property type="evidence" value="ECO:0007669"/>
    <property type="project" value="UniProtKB-KW"/>
</dbReference>
<gene>
    <name evidence="10" type="ORF">TCAL_07493</name>
</gene>
<dbReference type="GO" id="GO:0000289">
    <property type="term" value="P:nuclear-transcribed mRNA poly(A) tail shortening"/>
    <property type="evidence" value="ECO:0007669"/>
    <property type="project" value="TreeGrafter"/>
</dbReference>
<dbReference type="FunFam" id="3.30.420.10:FF:000011">
    <property type="entry name" value="PAN2-PAN3 deadenylation complex catalytic subunit PAN2"/>
    <property type="match status" value="1"/>
</dbReference>
<dbReference type="CDD" id="cd06143">
    <property type="entry name" value="PAN2_exo"/>
    <property type="match status" value="1"/>
</dbReference>
<dbReference type="Pfam" id="PF13423">
    <property type="entry name" value="UCH_1"/>
    <property type="match status" value="1"/>
</dbReference>
<keyword evidence="7" id="KW-0269">Exonuclease</keyword>
<evidence type="ECO:0000256" key="2">
    <source>
        <dbReference type="ARBA" id="ARBA00022490"/>
    </source>
</evidence>
<protein>
    <recommendedName>
        <fullName evidence="9">USP domain-containing protein</fullName>
    </recommendedName>
</protein>
<dbReference type="PANTHER" id="PTHR15728:SF0">
    <property type="entry name" value="PAN2-PAN3 DEADENYLATION COMPLEX CATALYTIC SUBUNIT PAN2"/>
    <property type="match status" value="1"/>
</dbReference>
<dbReference type="Proteomes" id="UP000318571">
    <property type="component" value="Chromosome 12"/>
</dbReference>
<evidence type="ECO:0000256" key="6">
    <source>
        <dbReference type="ARBA" id="ARBA00022801"/>
    </source>
</evidence>
<dbReference type="GO" id="GO:0003676">
    <property type="term" value="F:nucleic acid binding"/>
    <property type="evidence" value="ECO:0007669"/>
    <property type="project" value="InterPro"/>
</dbReference>
<dbReference type="SUPFAM" id="SSF53098">
    <property type="entry name" value="Ribonuclease H-like"/>
    <property type="match status" value="1"/>
</dbReference>
<dbReference type="GO" id="GO:0046872">
    <property type="term" value="F:metal ion binding"/>
    <property type="evidence" value="ECO:0007669"/>
    <property type="project" value="UniProtKB-KW"/>
</dbReference>
<dbReference type="AlphaFoldDB" id="A0A553PT00"/>
<accession>A0A553PT00</accession>
<dbReference type="Gene3D" id="3.30.420.10">
    <property type="entry name" value="Ribonuclease H-like superfamily/Ribonuclease H"/>
    <property type="match status" value="1"/>
</dbReference>
<keyword evidence="4" id="KW-0540">Nuclease</keyword>
<keyword evidence="3" id="KW-0507">mRNA processing</keyword>
<dbReference type="SMART" id="SM00479">
    <property type="entry name" value="EXOIII"/>
    <property type="match status" value="1"/>
</dbReference>
<dbReference type="STRING" id="6832.A0A553PT00"/>
<evidence type="ECO:0000256" key="7">
    <source>
        <dbReference type="ARBA" id="ARBA00022839"/>
    </source>
</evidence>
<dbReference type="InterPro" id="IPR013520">
    <property type="entry name" value="Ribonucl_H"/>
</dbReference>
<evidence type="ECO:0000313" key="10">
    <source>
        <dbReference type="EMBL" id="TRY80818.1"/>
    </source>
</evidence>
<dbReference type="GO" id="GO:0000932">
    <property type="term" value="C:P-body"/>
    <property type="evidence" value="ECO:0007669"/>
    <property type="project" value="TreeGrafter"/>
</dbReference>
<dbReference type="InterPro" id="IPR028889">
    <property type="entry name" value="USP"/>
</dbReference>
<dbReference type="InterPro" id="IPR028881">
    <property type="entry name" value="PAN2_UCH_dom"/>
</dbReference>
<dbReference type="EMBL" id="VCGU01000001">
    <property type="protein sequence ID" value="TRY80818.1"/>
    <property type="molecule type" value="Genomic_DNA"/>
</dbReference>
<dbReference type="GO" id="GO:0031251">
    <property type="term" value="C:PAN complex"/>
    <property type="evidence" value="ECO:0007669"/>
    <property type="project" value="TreeGrafter"/>
</dbReference>
<evidence type="ECO:0000313" key="11">
    <source>
        <dbReference type="Proteomes" id="UP000318571"/>
    </source>
</evidence>
<dbReference type="Gene3D" id="3.90.70.10">
    <property type="entry name" value="Cysteine proteinases"/>
    <property type="match status" value="1"/>
</dbReference>
<proteinExistence type="predicted"/>
<dbReference type="PANTHER" id="PTHR15728">
    <property type="entry name" value="DEADENYLATION COMPLEX CATALYTIC SUBUNIT PAN2"/>
    <property type="match status" value="1"/>
</dbReference>
<dbReference type="Pfam" id="PF00929">
    <property type="entry name" value="RNase_T"/>
    <property type="match status" value="1"/>
</dbReference>
<keyword evidence="11" id="KW-1185">Reference proteome</keyword>
<dbReference type="GO" id="GO:0004535">
    <property type="term" value="F:poly(A)-specific ribonuclease activity"/>
    <property type="evidence" value="ECO:0007669"/>
    <property type="project" value="UniProtKB-EC"/>
</dbReference>
<keyword evidence="6" id="KW-0378">Hydrolase</keyword>
<evidence type="ECO:0000256" key="1">
    <source>
        <dbReference type="ARBA" id="ARBA00001663"/>
    </source>
</evidence>
<evidence type="ECO:0000256" key="5">
    <source>
        <dbReference type="ARBA" id="ARBA00022723"/>
    </source>
</evidence>
<evidence type="ECO:0000256" key="3">
    <source>
        <dbReference type="ARBA" id="ARBA00022664"/>
    </source>
</evidence>
<dbReference type="InterPro" id="IPR012337">
    <property type="entry name" value="RNaseH-like_sf"/>
</dbReference>
<sequence length="747" mass="83867">MATFYYCNSSANEFLAHQQGAEWTENTLSWMTWDSSMTGNYVATIFNPLEGWYDFQQDGDAPLDNHDATTALKHQNQKEEHANSINHDNSHEAPIVQSQIDRVPEQYQRLRIQFGKWGIPSTNFHQFNRTGFCGLQSCLDNSYCIAMIQQLYYQKDMREMALEHSCHADQCLVCELSFLFHMMDQSPGLLCQPDNFLRSLRTHPEAIAQGLVFSNDWDSVNVSQMSGVVQAWRQFILDQFDGFVVDNRFSRLCKVQGVNVTKCSHCRGFFGVESDNTNGCDLVYSLGTGPEHNGKKASFEDLLCSSLNSPQVLAEPRWCGRCRRFQTPNTTRQIQCLPTSLSVNMGLDKRRDNLLTWQEQCAQLASACSDDGQSWIPEHLTLRRLANGALKGGATELGTSDQLLELAQYDLQSVCLTICDPGTGQALNVVAAINVGPFYHARVGSPVSQWYLFNGYSIAPICVSELLGLNVDWRIPTTLVYQRRGVNHPLTKETPTIPATHPPKQKHPIGFDIFHPSRGQGLPTTFCPLEESEVPVAGDLVALDAEFVTLKPEVKSVGLDGRLSITKPVQRAVARVTCVRGSGPLCGVPFIDDHISCEEEVHDYVTKYSGIRPGDLDPQMSSKYLTSMKTTYKKILYLVDAGCIFVGHGLKNDFGMLNVVVPPEQVVDTVHLFHLPNQRLLSLKFLAWYFLGKYIQGGNHDSTEDAVTALELYQEYRQFQAQQVMDQVLNALYEQARICQWTVPEPT</sequence>
<keyword evidence="8" id="KW-0539">Nucleus</keyword>
<comment type="catalytic activity">
    <reaction evidence="1">
        <text>Exonucleolytic cleavage of poly(A) to 5'-AMP.</text>
        <dbReference type="EC" id="3.1.13.4"/>
    </reaction>
</comment>